<keyword evidence="1" id="KW-0560">Oxidoreductase</keyword>
<dbReference type="Proteomes" id="UP000242875">
    <property type="component" value="Unassembled WGS sequence"/>
</dbReference>
<dbReference type="PANTHER" id="PTHR43205">
    <property type="entry name" value="PROSTAGLANDIN REDUCTASE"/>
    <property type="match status" value="1"/>
</dbReference>
<dbReference type="InterPro" id="IPR013149">
    <property type="entry name" value="ADH-like_C"/>
</dbReference>
<comment type="caution">
    <text evidence="4">The sequence shown here is derived from an EMBL/GenBank/DDBJ whole genome shotgun (WGS) entry which is preliminary data.</text>
</comment>
<dbReference type="InterPro" id="IPR036291">
    <property type="entry name" value="NAD(P)-bd_dom_sf"/>
</dbReference>
<evidence type="ECO:0000256" key="1">
    <source>
        <dbReference type="ARBA" id="ARBA00023002"/>
    </source>
</evidence>
<protein>
    <recommendedName>
        <fullName evidence="6">Enoyl reductase (ER) domain-containing protein</fullName>
    </recommendedName>
</protein>
<evidence type="ECO:0000313" key="5">
    <source>
        <dbReference type="Proteomes" id="UP000242875"/>
    </source>
</evidence>
<evidence type="ECO:0000313" key="4">
    <source>
        <dbReference type="EMBL" id="OZJ01466.1"/>
    </source>
</evidence>
<dbReference type="OrthoDB" id="809632at2759"/>
<dbReference type="InterPro" id="IPR045010">
    <property type="entry name" value="MDR_fam"/>
</dbReference>
<name>A0A261XSX9_9FUNG</name>
<dbReference type="Gene3D" id="3.40.50.720">
    <property type="entry name" value="NAD(P)-binding Rossmann-like Domain"/>
    <property type="match status" value="1"/>
</dbReference>
<evidence type="ECO:0000259" key="2">
    <source>
        <dbReference type="Pfam" id="PF00107"/>
    </source>
</evidence>
<dbReference type="FunFam" id="3.40.50.720:FF:000121">
    <property type="entry name" value="Prostaglandin reductase 2"/>
    <property type="match status" value="1"/>
</dbReference>
<keyword evidence="5" id="KW-1185">Reference proteome</keyword>
<dbReference type="CDD" id="cd05288">
    <property type="entry name" value="PGDH"/>
    <property type="match status" value="1"/>
</dbReference>
<evidence type="ECO:0000259" key="3">
    <source>
        <dbReference type="Pfam" id="PF16884"/>
    </source>
</evidence>
<organism evidence="4 5">
    <name type="scientific">Bifiguratus adelaidae</name>
    <dbReference type="NCBI Taxonomy" id="1938954"/>
    <lineage>
        <taxon>Eukaryota</taxon>
        <taxon>Fungi</taxon>
        <taxon>Fungi incertae sedis</taxon>
        <taxon>Mucoromycota</taxon>
        <taxon>Mucoromycotina</taxon>
        <taxon>Endogonomycetes</taxon>
        <taxon>Endogonales</taxon>
        <taxon>Endogonales incertae sedis</taxon>
        <taxon>Bifiguratus</taxon>
    </lineage>
</organism>
<dbReference type="InterPro" id="IPR011032">
    <property type="entry name" value="GroES-like_sf"/>
</dbReference>
<gene>
    <name evidence="4" type="ORF">BZG36_05587</name>
</gene>
<proteinExistence type="predicted"/>
<dbReference type="Pfam" id="PF16884">
    <property type="entry name" value="ADH_N_2"/>
    <property type="match status" value="1"/>
</dbReference>
<dbReference type="EMBL" id="MVBO01000350">
    <property type="protein sequence ID" value="OZJ01466.1"/>
    <property type="molecule type" value="Genomic_DNA"/>
</dbReference>
<dbReference type="Gene3D" id="3.90.180.10">
    <property type="entry name" value="Medium-chain alcohol dehydrogenases, catalytic domain"/>
    <property type="match status" value="1"/>
</dbReference>
<reference evidence="4 5" key="1">
    <citation type="journal article" date="2017" name="Mycologia">
        <title>Bifiguratus adelaidae, gen. et sp. nov., a new member of Mucoromycotina in endophytic and soil-dwelling habitats.</title>
        <authorList>
            <person name="Torres-Cruz T.J."/>
            <person name="Billingsley Tobias T.L."/>
            <person name="Almatruk M."/>
            <person name="Hesse C."/>
            <person name="Kuske C.R."/>
            <person name="Desiro A."/>
            <person name="Benucci G.M."/>
            <person name="Bonito G."/>
            <person name="Stajich J.E."/>
            <person name="Dunlap C."/>
            <person name="Arnold A.E."/>
            <person name="Porras-Alfaro A."/>
        </authorList>
    </citation>
    <scope>NUCLEOTIDE SEQUENCE [LARGE SCALE GENOMIC DNA]</scope>
    <source>
        <strain evidence="4 5">AZ0501</strain>
    </source>
</reference>
<dbReference type="PANTHER" id="PTHR43205:SF7">
    <property type="entry name" value="PROSTAGLANDIN REDUCTASE 1"/>
    <property type="match status" value="1"/>
</dbReference>
<sequence length="347" mass="38152">MVKNTKVVYKKLPPALPAVGEHIALETSELDIDNVKLDDGDILIKSLVLSADPFLRARMREPSIKSYAPAYEIGQTMDGYGVAVVVKSAHSVFKEGHYVYGGIPFAEYSHIPKSYVSSLLLRDEAKRDQLPLTYYVGILGMPGMTAYVGFYKYAKPKKGDTIWVSAASGAVGQVVGQLAKAEGLFVIGSVGDDQKGEYLLKNGFDAVFNYKTSDMDEQLTKLAPNGIDIYYENVGGKHLDAAIAHAKNHARFAMCGMISQYNLENPEPVYNLSWIPAKRIQMDGFVVLDHEETIADEFTTKMTKMIKDGKIHFKEHVAIGIEKLPETLVGLFSSATFGKAVVQVAEQ</sequence>
<feature type="domain" description="Oxidoreductase N-terminal" evidence="3">
    <location>
        <begin position="35"/>
        <end position="114"/>
    </location>
</feature>
<dbReference type="AlphaFoldDB" id="A0A261XSX9"/>
<dbReference type="SUPFAM" id="SSF51735">
    <property type="entry name" value="NAD(P)-binding Rossmann-fold domains"/>
    <property type="match status" value="1"/>
</dbReference>
<dbReference type="Pfam" id="PF00107">
    <property type="entry name" value="ADH_zinc_N"/>
    <property type="match status" value="1"/>
</dbReference>
<dbReference type="SUPFAM" id="SSF50129">
    <property type="entry name" value="GroES-like"/>
    <property type="match status" value="1"/>
</dbReference>
<feature type="domain" description="Alcohol dehydrogenase-like C-terminal" evidence="2">
    <location>
        <begin position="170"/>
        <end position="292"/>
    </location>
</feature>
<evidence type="ECO:0008006" key="6">
    <source>
        <dbReference type="Google" id="ProtNLM"/>
    </source>
</evidence>
<dbReference type="GO" id="GO:0016628">
    <property type="term" value="F:oxidoreductase activity, acting on the CH-CH group of donors, NAD or NADP as acceptor"/>
    <property type="evidence" value="ECO:0007669"/>
    <property type="project" value="InterPro"/>
</dbReference>
<dbReference type="InterPro" id="IPR041694">
    <property type="entry name" value="ADH_N_2"/>
</dbReference>
<accession>A0A261XSX9</accession>